<comment type="subcellular location">
    <subcellularLocation>
        <location evidence="1">Membrane</location>
        <topology evidence="1">Multi-pass membrane protein</topology>
    </subcellularLocation>
</comment>
<evidence type="ECO:0000256" key="4">
    <source>
        <dbReference type="ARBA" id="ARBA00022748"/>
    </source>
</evidence>
<evidence type="ECO:0000259" key="8">
    <source>
        <dbReference type="Pfam" id="PF02683"/>
    </source>
</evidence>
<organism evidence="9">
    <name type="scientific">Candidatus Atribacter allofermentans</name>
    <dbReference type="NCBI Taxonomy" id="1852833"/>
    <lineage>
        <taxon>Bacteria</taxon>
        <taxon>Pseudomonadati</taxon>
        <taxon>Atribacterota</taxon>
        <taxon>Atribacteria</taxon>
        <taxon>Atribacterales</taxon>
        <taxon>Atribacteraceae</taxon>
        <taxon>Atribacter</taxon>
    </lineage>
</organism>
<keyword evidence="6 7" id="KW-0472">Membrane</keyword>
<dbReference type="PANTHER" id="PTHR31272:SF6">
    <property type="entry name" value="CYTOCHROME C-TYPE BIOGENESIS CCDA-LIKE CHLOROPLASTIC PROTEIN"/>
    <property type="match status" value="1"/>
</dbReference>
<name>A0A1V5SK64_9BACT</name>
<feature type="transmembrane region" description="Helical" evidence="7">
    <location>
        <begin position="94"/>
        <end position="114"/>
    </location>
</feature>
<reference evidence="9" key="1">
    <citation type="submission" date="2017-02" db="EMBL/GenBank/DDBJ databases">
        <title>Delving into the versatile metabolic prowess of the omnipresent phylum Bacteroidetes.</title>
        <authorList>
            <person name="Nobu M.K."/>
            <person name="Mei R."/>
            <person name="Narihiro T."/>
            <person name="Kuroda K."/>
            <person name="Liu W.-T."/>
        </authorList>
    </citation>
    <scope>NUCLEOTIDE SEQUENCE</scope>
    <source>
        <strain evidence="9">ADurb.Bin276</strain>
    </source>
</reference>
<evidence type="ECO:0000256" key="2">
    <source>
        <dbReference type="ARBA" id="ARBA00006143"/>
    </source>
</evidence>
<evidence type="ECO:0000256" key="7">
    <source>
        <dbReference type="SAM" id="Phobius"/>
    </source>
</evidence>
<sequence length="233" mass="24465">MGELFATLTNAIEGSAAIALTAALIWGILSILLSPCHLASIPLIVGFITQQGKLTLHRAFWISTWFSLGILSTIAIIGIITASLGRMAGDIGGYGNYIVAVIFFIVGLSLLDVIPLNFGGPAQVKKTRGTGMTAAFLLGFFFGIALGPCTFAYMAPVLGATFRVGATTPLLAVGLLITYGIGHCAVIVLAGTFTQTVQKYLRWNETSMAANIVKKVCGVLVLFGGLYLIYTAP</sequence>
<accession>A0A1V5SK64</accession>
<dbReference type="PANTHER" id="PTHR31272">
    <property type="entry name" value="CYTOCHROME C-TYPE BIOGENESIS PROTEIN HI_1454-RELATED"/>
    <property type="match status" value="1"/>
</dbReference>
<keyword evidence="3 7" id="KW-0812">Transmembrane</keyword>
<evidence type="ECO:0000256" key="6">
    <source>
        <dbReference type="ARBA" id="ARBA00023136"/>
    </source>
</evidence>
<dbReference type="InterPro" id="IPR051790">
    <property type="entry name" value="Cytochrome_c-biogenesis_DsbD"/>
</dbReference>
<feature type="transmembrane region" description="Helical" evidence="7">
    <location>
        <begin position="23"/>
        <end position="48"/>
    </location>
</feature>
<evidence type="ECO:0000256" key="1">
    <source>
        <dbReference type="ARBA" id="ARBA00004141"/>
    </source>
</evidence>
<evidence type="ECO:0000313" key="9">
    <source>
        <dbReference type="EMBL" id="OQA54949.1"/>
    </source>
</evidence>
<keyword evidence="4" id="KW-0201">Cytochrome c-type biogenesis</keyword>
<evidence type="ECO:0000256" key="5">
    <source>
        <dbReference type="ARBA" id="ARBA00022989"/>
    </source>
</evidence>
<dbReference type="InterPro" id="IPR003834">
    <property type="entry name" value="Cyt_c_assmbl_TM_dom"/>
</dbReference>
<dbReference type="Proteomes" id="UP000485569">
    <property type="component" value="Unassembled WGS sequence"/>
</dbReference>
<comment type="similarity">
    <text evidence="2">Belongs to the DsbD family.</text>
</comment>
<comment type="caution">
    <text evidence="9">The sequence shown here is derived from an EMBL/GenBank/DDBJ whole genome shotgun (WGS) entry which is preliminary data.</text>
</comment>
<protein>
    <submittedName>
        <fullName evidence="9">Cytochrome C biogenesis protein transmembrane region</fullName>
    </submittedName>
</protein>
<dbReference type="GO" id="GO:0017004">
    <property type="term" value="P:cytochrome complex assembly"/>
    <property type="evidence" value="ECO:0007669"/>
    <property type="project" value="UniProtKB-KW"/>
</dbReference>
<gene>
    <name evidence="9" type="ORF">BWY41_01823</name>
</gene>
<proteinExistence type="inferred from homology"/>
<feature type="transmembrane region" description="Helical" evidence="7">
    <location>
        <begin position="212"/>
        <end position="230"/>
    </location>
</feature>
<evidence type="ECO:0000256" key="3">
    <source>
        <dbReference type="ARBA" id="ARBA00022692"/>
    </source>
</evidence>
<dbReference type="Pfam" id="PF02683">
    <property type="entry name" value="DsbD_TM"/>
    <property type="match status" value="1"/>
</dbReference>
<feature type="transmembrane region" description="Helical" evidence="7">
    <location>
        <begin position="170"/>
        <end position="191"/>
    </location>
</feature>
<feature type="domain" description="Cytochrome C biogenesis protein transmembrane" evidence="8">
    <location>
        <begin position="18"/>
        <end position="229"/>
    </location>
</feature>
<feature type="transmembrane region" description="Helical" evidence="7">
    <location>
        <begin position="135"/>
        <end position="158"/>
    </location>
</feature>
<dbReference type="GO" id="GO:0016020">
    <property type="term" value="C:membrane"/>
    <property type="evidence" value="ECO:0007669"/>
    <property type="project" value="UniProtKB-SubCell"/>
</dbReference>
<keyword evidence="5 7" id="KW-1133">Transmembrane helix</keyword>
<dbReference type="EMBL" id="MWBQ01000188">
    <property type="protein sequence ID" value="OQA54949.1"/>
    <property type="molecule type" value="Genomic_DNA"/>
</dbReference>
<feature type="transmembrane region" description="Helical" evidence="7">
    <location>
        <begin position="60"/>
        <end position="82"/>
    </location>
</feature>
<dbReference type="AlphaFoldDB" id="A0A1V5SK64"/>